<organism evidence="1 2">
    <name type="scientific">Fusarium zealandicum</name>
    <dbReference type="NCBI Taxonomy" id="1053134"/>
    <lineage>
        <taxon>Eukaryota</taxon>
        <taxon>Fungi</taxon>
        <taxon>Dikarya</taxon>
        <taxon>Ascomycota</taxon>
        <taxon>Pezizomycotina</taxon>
        <taxon>Sordariomycetes</taxon>
        <taxon>Hypocreomycetidae</taxon>
        <taxon>Hypocreales</taxon>
        <taxon>Nectriaceae</taxon>
        <taxon>Fusarium</taxon>
        <taxon>Fusarium staphyleae species complex</taxon>
    </lineage>
</organism>
<proteinExistence type="predicted"/>
<dbReference type="OrthoDB" id="5311681at2759"/>
<dbReference type="Proteomes" id="UP000635477">
    <property type="component" value="Unassembled WGS sequence"/>
</dbReference>
<dbReference type="InterPro" id="IPR032675">
    <property type="entry name" value="LRR_dom_sf"/>
</dbReference>
<dbReference type="AlphaFoldDB" id="A0A8H4UD36"/>
<gene>
    <name evidence="1" type="ORF">FZEAL_8849</name>
</gene>
<protein>
    <submittedName>
        <fullName evidence="1">Uncharacterized protein</fullName>
    </submittedName>
</protein>
<dbReference type="SUPFAM" id="SSF52047">
    <property type="entry name" value="RNI-like"/>
    <property type="match status" value="1"/>
</dbReference>
<dbReference type="EMBL" id="JABEYC010000789">
    <property type="protein sequence ID" value="KAF4974211.1"/>
    <property type="molecule type" value="Genomic_DNA"/>
</dbReference>
<evidence type="ECO:0000313" key="2">
    <source>
        <dbReference type="Proteomes" id="UP000635477"/>
    </source>
</evidence>
<sequence length="527" mass="59511">MAIPRLYKRVTVAAMFHAHIQTLIRTLEPHLTVAQKKQLKKEGKYKGQQERYSNLLGEHAKPFCADYVRQLVIGVSDPGRKHAFIVDRYLEEALQNFRNLEIVETRVLTESMAESLASLGSLKALCLFSDHISDESMNLIATIKNLKHLAMDYADHRRRIGGHGSAIRAMLLNSASTLQSLTIPAGSLLYGFLEERDEKVLENKLVAHQPLHLSALQALDISYMPDDEAFITSLQRAIDLMALRELRLHGMSQGKELIYQRLSSLAQKTTRDIRLRSLYLDMSAESYGASFAQNMPDYRYECGFISSFDTLTALEISGYGLYPDYIANPGLSDLLLQAISKHRNLTSLTMSYPFIPSGCKVPYLSADTVSTIVKNLPHLQVLHFAPDEDQSREIGLALSNAADLTTVSCFPFEGWAKFPRPDDPCAKARDGIIQGFLSRGGWRGVGKFVWEDNYKLRRLVFHQEMWDIGSAFHTFQRGMKKAQKRRSDDDEECEVLIRDISSTLNKGIHIGYDPDFKWVEMAAKGIV</sequence>
<accession>A0A8H4UD36</accession>
<dbReference type="Gene3D" id="3.80.10.10">
    <property type="entry name" value="Ribonuclease Inhibitor"/>
    <property type="match status" value="1"/>
</dbReference>
<reference evidence="1" key="1">
    <citation type="journal article" date="2020" name="BMC Genomics">
        <title>Correction to: Identification and distribution of gene clusters required for synthesis of sphingolipid metabolism inhibitors in diverse species of the filamentous fungus Fusarium.</title>
        <authorList>
            <person name="Kim H.S."/>
            <person name="Lohmar J.M."/>
            <person name="Busman M."/>
            <person name="Brown D.W."/>
            <person name="Naumann T.A."/>
            <person name="Divon H.H."/>
            <person name="Lysoe E."/>
            <person name="Uhlig S."/>
            <person name="Proctor R.H."/>
        </authorList>
    </citation>
    <scope>NUCLEOTIDE SEQUENCE</scope>
    <source>
        <strain evidence="1">NRRL 22465</strain>
    </source>
</reference>
<name>A0A8H4UD36_9HYPO</name>
<reference evidence="1" key="2">
    <citation type="submission" date="2020-05" db="EMBL/GenBank/DDBJ databases">
        <authorList>
            <person name="Kim H.-S."/>
            <person name="Proctor R.H."/>
            <person name="Brown D.W."/>
        </authorList>
    </citation>
    <scope>NUCLEOTIDE SEQUENCE</scope>
    <source>
        <strain evidence="1">NRRL 22465</strain>
    </source>
</reference>
<comment type="caution">
    <text evidence="1">The sequence shown here is derived from an EMBL/GenBank/DDBJ whole genome shotgun (WGS) entry which is preliminary data.</text>
</comment>
<keyword evidence="2" id="KW-1185">Reference proteome</keyword>
<evidence type="ECO:0000313" key="1">
    <source>
        <dbReference type="EMBL" id="KAF4974211.1"/>
    </source>
</evidence>